<name>A0A328CVS6_9ASTE</name>
<dbReference type="EMBL" id="NQVE01000215">
    <property type="protein sequence ID" value="RAL37452.1"/>
    <property type="molecule type" value="Genomic_DNA"/>
</dbReference>
<feature type="region of interest" description="Disordered" evidence="1">
    <location>
        <begin position="588"/>
        <end position="617"/>
    </location>
</feature>
<protein>
    <submittedName>
        <fullName evidence="2">Uncharacterized protein</fullName>
    </submittedName>
</protein>
<evidence type="ECO:0000256" key="1">
    <source>
        <dbReference type="SAM" id="MobiDB-lite"/>
    </source>
</evidence>
<evidence type="ECO:0000313" key="2">
    <source>
        <dbReference type="EMBL" id="RAL37452.1"/>
    </source>
</evidence>
<feature type="compositionally biased region" description="Basic and acidic residues" evidence="1">
    <location>
        <begin position="588"/>
        <end position="601"/>
    </location>
</feature>
<keyword evidence="3" id="KW-1185">Reference proteome</keyword>
<feature type="region of interest" description="Disordered" evidence="1">
    <location>
        <begin position="31"/>
        <end position="60"/>
    </location>
</feature>
<organism evidence="2 3">
    <name type="scientific">Cuscuta australis</name>
    <dbReference type="NCBI Taxonomy" id="267555"/>
    <lineage>
        <taxon>Eukaryota</taxon>
        <taxon>Viridiplantae</taxon>
        <taxon>Streptophyta</taxon>
        <taxon>Embryophyta</taxon>
        <taxon>Tracheophyta</taxon>
        <taxon>Spermatophyta</taxon>
        <taxon>Magnoliopsida</taxon>
        <taxon>eudicotyledons</taxon>
        <taxon>Gunneridae</taxon>
        <taxon>Pentapetalae</taxon>
        <taxon>asterids</taxon>
        <taxon>lamiids</taxon>
        <taxon>Solanales</taxon>
        <taxon>Convolvulaceae</taxon>
        <taxon>Cuscuteae</taxon>
        <taxon>Cuscuta</taxon>
        <taxon>Cuscuta subgen. Grammica</taxon>
        <taxon>Cuscuta sect. Cleistogrammica</taxon>
    </lineage>
</organism>
<proteinExistence type="predicted"/>
<dbReference type="Proteomes" id="UP000249390">
    <property type="component" value="Unassembled WGS sequence"/>
</dbReference>
<dbReference type="AlphaFoldDB" id="A0A328CVS6"/>
<feature type="region of interest" description="Disordered" evidence="1">
    <location>
        <begin position="73"/>
        <end position="103"/>
    </location>
</feature>
<gene>
    <name evidence="2" type="ORF">DM860_000146</name>
</gene>
<evidence type="ECO:0000313" key="3">
    <source>
        <dbReference type="Proteomes" id="UP000249390"/>
    </source>
</evidence>
<reference evidence="2 3" key="1">
    <citation type="submission" date="2018-06" db="EMBL/GenBank/DDBJ databases">
        <title>The Genome of Cuscuta australis (Dodder) Provides Insight into the Evolution of Plant Parasitism.</title>
        <authorList>
            <person name="Liu H."/>
        </authorList>
    </citation>
    <scope>NUCLEOTIDE SEQUENCE [LARGE SCALE GENOMIC DNA]</scope>
    <source>
        <strain evidence="3">cv. Yunnan</strain>
        <tissue evidence="2">Vines</tissue>
    </source>
</reference>
<accession>A0A328CVS6</accession>
<comment type="caution">
    <text evidence="2">The sequence shown here is derived from an EMBL/GenBank/DDBJ whole genome shotgun (WGS) entry which is preliminary data.</text>
</comment>
<sequence>MLCTLKRPANINASKASVNESKLPKFQVLKAGSCPSTSTPSKRTIPRARSMQNKKSSDRVSVLRKNVLRRSIRNGQKKANDDSRFPPDLPRASSHLKGDSEKTKDISTANIIISNTSSSLPVMKNGNTSSKVTPDPVVSYSTGVCSSECQDASVQATVSHPHNTFNSVRDMQHSQIQTMKPSGLRMPSPSLGFFRQSDASEAHRLSRRNAESSVGKLQEIGDMRSLSAFAVQRVTGNTPTMYTRDNVCTDMECSVATSSQQAIKSCSGYDAALNKLKTACDSKNPKLVSNKNGDHNVCSVNGKVNATESWINGPELVDTGDCGHVSEEDQKIIGSKGCRSSSTSDLENYQSVFQKNCTTQPMDTFRGETLVNSSDVVNMPSNSVVSFEGSFSDFGSGNILMCGGEKTISTSRKSDMQEVYCSPEEQSDNNLCSFDFLSHESQDSEDPNLVGLLNTEVEPDYIAFTVEDLHILSSEENIILEGNDKSDSGDSVLHTSKDVLSAQSCNSTPHVVLMEDFPAKQREKCSESSDCFNKESQTVKLNDSKIFEDYKKCDLNVSENVDPCNAISVDKFEQSDVPTFNFALTRQDTHTVSEESERTRDLGSAPEPSDGGGNEAVRSSYFNVEPVMGGIDAKTDSSVEPLGFLGNPSMPEDAELLSNKVLLCDTEFNGKSASVNIDSSTQTSKMCISKASTTHMGLVESIYESSMSNHGVCMQDQNVMGNESEARTSMTINSHATDFCVELGNAKCVTSNKNDVVSA</sequence>